<organism evidence="1 2">
    <name type="scientific">Tanacetum coccineum</name>
    <dbReference type="NCBI Taxonomy" id="301880"/>
    <lineage>
        <taxon>Eukaryota</taxon>
        <taxon>Viridiplantae</taxon>
        <taxon>Streptophyta</taxon>
        <taxon>Embryophyta</taxon>
        <taxon>Tracheophyta</taxon>
        <taxon>Spermatophyta</taxon>
        <taxon>Magnoliopsida</taxon>
        <taxon>eudicotyledons</taxon>
        <taxon>Gunneridae</taxon>
        <taxon>Pentapetalae</taxon>
        <taxon>asterids</taxon>
        <taxon>campanulids</taxon>
        <taxon>Asterales</taxon>
        <taxon>Asteraceae</taxon>
        <taxon>Asteroideae</taxon>
        <taxon>Anthemideae</taxon>
        <taxon>Anthemidinae</taxon>
        <taxon>Tanacetum</taxon>
    </lineage>
</organism>
<gene>
    <name evidence="1" type="ORF">Tco_0707173</name>
</gene>
<evidence type="ECO:0000313" key="1">
    <source>
        <dbReference type="EMBL" id="GJS74332.1"/>
    </source>
</evidence>
<accession>A0ABQ4YB27</accession>
<reference evidence="1" key="1">
    <citation type="journal article" date="2022" name="Int. J. Mol. Sci.">
        <title>Draft Genome of Tanacetum Coccineum: Genomic Comparison of Closely Related Tanacetum-Family Plants.</title>
        <authorList>
            <person name="Yamashiro T."/>
            <person name="Shiraishi A."/>
            <person name="Nakayama K."/>
            <person name="Satake H."/>
        </authorList>
    </citation>
    <scope>NUCLEOTIDE SEQUENCE</scope>
</reference>
<name>A0ABQ4YB27_9ASTR</name>
<dbReference type="Proteomes" id="UP001151760">
    <property type="component" value="Unassembled WGS sequence"/>
</dbReference>
<reference evidence="1" key="2">
    <citation type="submission" date="2022-01" db="EMBL/GenBank/DDBJ databases">
        <authorList>
            <person name="Yamashiro T."/>
            <person name="Shiraishi A."/>
            <person name="Satake H."/>
            <person name="Nakayama K."/>
        </authorList>
    </citation>
    <scope>NUCLEOTIDE SEQUENCE</scope>
</reference>
<sequence>MDGSDGFWRIMNSGRGGGDRGEGTALELDIERLLIGTYLQNYVYCAEVISVIGYIESPTKLIGNEENGFERCIIKKESEYAKLWNDWYKKAQLGDLKGKSKDTSCVSDTLDSLSQKLENENVELEFLVLNYAKENGHLKTTYKNLFDSIP</sequence>
<keyword evidence="2" id="KW-1185">Reference proteome</keyword>
<protein>
    <submittedName>
        <fullName evidence="1">Uncharacterized protein</fullName>
    </submittedName>
</protein>
<evidence type="ECO:0000313" key="2">
    <source>
        <dbReference type="Proteomes" id="UP001151760"/>
    </source>
</evidence>
<proteinExistence type="predicted"/>
<comment type="caution">
    <text evidence="1">The sequence shown here is derived from an EMBL/GenBank/DDBJ whole genome shotgun (WGS) entry which is preliminary data.</text>
</comment>
<dbReference type="EMBL" id="BQNB010010223">
    <property type="protein sequence ID" value="GJS74332.1"/>
    <property type="molecule type" value="Genomic_DNA"/>
</dbReference>